<feature type="region of interest" description="Disordered" evidence="1">
    <location>
        <begin position="87"/>
        <end position="119"/>
    </location>
</feature>
<protein>
    <submittedName>
        <fullName evidence="2">Uncharacterized protein</fullName>
    </submittedName>
</protein>
<accession>A0A310SHS5</accession>
<gene>
    <name evidence="2" type="ORF">WN48_05187</name>
</gene>
<feature type="region of interest" description="Disordered" evidence="1">
    <location>
        <begin position="38"/>
        <end position="62"/>
    </location>
</feature>
<keyword evidence="3" id="KW-1185">Reference proteome</keyword>
<evidence type="ECO:0000313" key="3">
    <source>
        <dbReference type="Proteomes" id="UP000250275"/>
    </source>
</evidence>
<feature type="compositionally biased region" description="Basic and acidic residues" evidence="1">
    <location>
        <begin position="93"/>
        <end position="119"/>
    </location>
</feature>
<reference evidence="2 3" key="1">
    <citation type="submission" date="2015-07" db="EMBL/GenBank/DDBJ databases">
        <title>The genome of Eufriesea mexicana.</title>
        <authorList>
            <person name="Pan H."/>
            <person name="Kapheim K."/>
        </authorList>
    </citation>
    <scope>NUCLEOTIDE SEQUENCE [LARGE SCALE GENOMIC DNA]</scope>
    <source>
        <strain evidence="2">0111107269</strain>
        <tissue evidence="2">Whole body</tissue>
    </source>
</reference>
<evidence type="ECO:0000256" key="1">
    <source>
        <dbReference type="SAM" id="MobiDB-lite"/>
    </source>
</evidence>
<evidence type="ECO:0000313" key="2">
    <source>
        <dbReference type="EMBL" id="OAD55259.1"/>
    </source>
</evidence>
<organism evidence="2 3">
    <name type="scientific">Eufriesea mexicana</name>
    <dbReference type="NCBI Taxonomy" id="516756"/>
    <lineage>
        <taxon>Eukaryota</taxon>
        <taxon>Metazoa</taxon>
        <taxon>Ecdysozoa</taxon>
        <taxon>Arthropoda</taxon>
        <taxon>Hexapoda</taxon>
        <taxon>Insecta</taxon>
        <taxon>Pterygota</taxon>
        <taxon>Neoptera</taxon>
        <taxon>Endopterygota</taxon>
        <taxon>Hymenoptera</taxon>
        <taxon>Apocrita</taxon>
        <taxon>Aculeata</taxon>
        <taxon>Apoidea</taxon>
        <taxon>Anthophila</taxon>
        <taxon>Apidae</taxon>
        <taxon>Eufriesea</taxon>
    </lineage>
</organism>
<proteinExistence type="predicted"/>
<dbReference type="EMBL" id="KQ762927">
    <property type="protein sequence ID" value="OAD55259.1"/>
    <property type="molecule type" value="Genomic_DNA"/>
</dbReference>
<name>A0A310SHS5_9HYME</name>
<dbReference type="Proteomes" id="UP000250275">
    <property type="component" value="Unassembled WGS sequence"/>
</dbReference>
<sequence>MNIWVNISVEKPLLILDTANGFCPPLVDNYPTIPNRMSVGPGLAESKMQPDQRNNSSPAVKRHSVELKYPRLVSIGGEEQETIDFAKSGGITRQDENTGRYAERRKIADDRSGKEEEKRQSAMCLDRSFVFVQVGDSLTRGCNSSWLLCQLNWPAKVVDAPETASSLYSLALFLFREKEWILSHSLESLVPPMFRCETGNVEIVWYRRTLTSNEHLVYTDQLTNVPNDRYAFNSLFMGGEHSHEYNVGMTLTNRWKHEQQPGNTYSNVERNGYRLTKQFDLCSRGSKRVV</sequence>
<dbReference type="AlphaFoldDB" id="A0A310SHS5"/>
<feature type="compositionally biased region" description="Polar residues" evidence="1">
    <location>
        <begin position="49"/>
        <end position="58"/>
    </location>
</feature>